<evidence type="ECO:0000256" key="1">
    <source>
        <dbReference type="SAM" id="MobiDB-lite"/>
    </source>
</evidence>
<feature type="compositionally biased region" description="Polar residues" evidence="1">
    <location>
        <begin position="138"/>
        <end position="148"/>
    </location>
</feature>
<comment type="caution">
    <text evidence="2">The sequence shown here is derived from an EMBL/GenBank/DDBJ whole genome shotgun (WGS) entry which is preliminary data.</text>
</comment>
<protein>
    <submittedName>
        <fullName evidence="2">Uncharacterized protein</fullName>
    </submittedName>
</protein>
<proteinExistence type="predicted"/>
<dbReference type="Proteomes" id="UP001620626">
    <property type="component" value="Unassembled WGS sequence"/>
</dbReference>
<accession>A0ABD2I8Q9</accession>
<evidence type="ECO:0000313" key="2">
    <source>
        <dbReference type="EMBL" id="KAL3075511.1"/>
    </source>
</evidence>
<sequence>MWKNTQEAKAEVALAEVNAVRTELNEIREQQQRTRENQGQNQREWQNQNNSWRGNNTEGPNQPNFWRGNNAEGQNQPNFWRGNHKFRPIRRGNFTPRDSQDTPGDSTHTEEDLIRAALMLTSHRLVTTSKEQTTMANFKPNFNQNQNWPRGRGPTGPNRGRGGSDADRGRTGWRVNEVNFPFICLMTIMAAMFLPADGQYQLCPSKPTEGITVTMSFPEEQNCTLPVERTSTYGEVKSLHTNSDSASVSRI</sequence>
<dbReference type="AlphaFoldDB" id="A0ABD2I8Q9"/>
<name>A0ABD2I8Q9_9BILA</name>
<keyword evidence="3" id="KW-1185">Reference proteome</keyword>
<feature type="compositionally biased region" description="Low complexity" evidence="1">
    <location>
        <begin position="149"/>
        <end position="158"/>
    </location>
</feature>
<reference evidence="2 3" key="1">
    <citation type="submission" date="2024-10" db="EMBL/GenBank/DDBJ databases">
        <authorList>
            <person name="Kim D."/>
        </authorList>
    </citation>
    <scope>NUCLEOTIDE SEQUENCE [LARGE SCALE GENOMIC DNA]</scope>
    <source>
        <strain evidence="2">BH-2024</strain>
    </source>
</reference>
<gene>
    <name evidence="2" type="ORF">niasHT_031004</name>
</gene>
<feature type="region of interest" description="Disordered" evidence="1">
    <location>
        <begin position="28"/>
        <end position="109"/>
    </location>
</feature>
<feature type="region of interest" description="Disordered" evidence="1">
    <location>
        <begin position="138"/>
        <end position="170"/>
    </location>
</feature>
<dbReference type="EMBL" id="JBICBT010001273">
    <property type="protein sequence ID" value="KAL3075511.1"/>
    <property type="molecule type" value="Genomic_DNA"/>
</dbReference>
<feature type="compositionally biased region" description="Polar residues" evidence="1">
    <location>
        <begin position="37"/>
        <end position="64"/>
    </location>
</feature>
<organism evidence="2 3">
    <name type="scientific">Heterodera trifolii</name>
    <dbReference type="NCBI Taxonomy" id="157864"/>
    <lineage>
        <taxon>Eukaryota</taxon>
        <taxon>Metazoa</taxon>
        <taxon>Ecdysozoa</taxon>
        <taxon>Nematoda</taxon>
        <taxon>Chromadorea</taxon>
        <taxon>Rhabditida</taxon>
        <taxon>Tylenchina</taxon>
        <taxon>Tylenchomorpha</taxon>
        <taxon>Tylenchoidea</taxon>
        <taxon>Heteroderidae</taxon>
        <taxon>Heteroderinae</taxon>
        <taxon>Heterodera</taxon>
    </lineage>
</organism>
<evidence type="ECO:0000313" key="3">
    <source>
        <dbReference type="Proteomes" id="UP001620626"/>
    </source>
</evidence>